<name>A0A553STD3_NIACI</name>
<accession>A0A553STD3</accession>
<evidence type="ECO:0000313" key="2">
    <source>
        <dbReference type="Proteomes" id="UP000319837"/>
    </source>
</evidence>
<dbReference type="AlphaFoldDB" id="A0A553STD3"/>
<sequence length="74" mass="8158">MPWQQKVSFLIGQPIGLSLANGQGTSGVLCGTSGGKLLVIEYLYQSQFALKQYDFNMIQDINGFPACQNQQPLY</sequence>
<proteinExistence type="predicted"/>
<gene>
    <name evidence="1" type="ORF">CEQ21_04835</name>
</gene>
<protein>
    <submittedName>
        <fullName evidence="1">Uncharacterized protein</fullName>
    </submittedName>
</protein>
<dbReference type="Proteomes" id="UP000319837">
    <property type="component" value="Unassembled WGS sequence"/>
</dbReference>
<dbReference type="EMBL" id="RIBP01000001">
    <property type="protein sequence ID" value="TRZ40265.1"/>
    <property type="molecule type" value="Genomic_DNA"/>
</dbReference>
<dbReference type="RefSeq" id="WP_185763665.1">
    <property type="nucleotide sequence ID" value="NZ_RIBP01000001.1"/>
</dbReference>
<reference evidence="2" key="1">
    <citation type="submission" date="2018-10" db="EMBL/GenBank/DDBJ databases">
        <title>FDA dAtabase for Regulatory Grade micrObial Sequences (FDA-ARGOS): Supporting development and validation of Infectious Disease Dx tests.</title>
        <authorList>
            <person name="Minogue T."/>
            <person name="Wolcott M."/>
            <person name="Wasieloski L."/>
            <person name="Aguilar W."/>
            <person name="Moore D."/>
            <person name="Tallon L."/>
            <person name="Sadzewicz L."/>
            <person name="Sengamalay N."/>
            <person name="Ott S."/>
            <person name="Godinez A."/>
            <person name="Nagaraj S."/>
            <person name="Vavikolanu K."/>
            <person name="Vyas G."/>
            <person name="Nadendla S."/>
            <person name="George J."/>
            <person name="Sichtig H."/>
        </authorList>
    </citation>
    <scope>NUCLEOTIDE SEQUENCE [LARGE SCALE GENOMIC DNA]</scope>
    <source>
        <strain evidence="2">FDAARGOS_343</strain>
    </source>
</reference>
<organism evidence="1 2">
    <name type="scientific">Niallia circulans</name>
    <name type="common">Bacillus circulans</name>
    <dbReference type="NCBI Taxonomy" id="1397"/>
    <lineage>
        <taxon>Bacteria</taxon>
        <taxon>Bacillati</taxon>
        <taxon>Bacillota</taxon>
        <taxon>Bacilli</taxon>
        <taxon>Bacillales</taxon>
        <taxon>Bacillaceae</taxon>
        <taxon>Niallia</taxon>
    </lineage>
</organism>
<evidence type="ECO:0000313" key="1">
    <source>
        <dbReference type="EMBL" id="TRZ40265.1"/>
    </source>
</evidence>
<comment type="caution">
    <text evidence="1">The sequence shown here is derived from an EMBL/GenBank/DDBJ whole genome shotgun (WGS) entry which is preliminary data.</text>
</comment>